<evidence type="ECO:0000313" key="2">
    <source>
        <dbReference type="EMBL" id="VFR39332.1"/>
    </source>
</evidence>
<protein>
    <submittedName>
        <fullName evidence="2">DNA replication protein DnaC</fullName>
    </submittedName>
</protein>
<gene>
    <name evidence="2" type="ORF">BER2_4592</name>
</gene>
<evidence type="ECO:0000259" key="1">
    <source>
        <dbReference type="Pfam" id="PF01695"/>
    </source>
</evidence>
<dbReference type="Gene3D" id="3.40.50.300">
    <property type="entry name" value="P-loop containing nucleotide triphosphate hydrolases"/>
    <property type="match status" value="1"/>
</dbReference>
<sequence>MIRQDRAAVFTSVLGAVRSIKDTYRRDSKENEADAIARLVEPDLLVLDEVGVQFGSETEKMYLFEIINGRYEALKPTIVISNLAKDALTEYLGERVVDRLREGGGRMVIFDWPSYRRSAA</sequence>
<dbReference type="GO" id="GO:0005524">
    <property type="term" value="F:ATP binding"/>
    <property type="evidence" value="ECO:0007669"/>
    <property type="project" value="InterPro"/>
</dbReference>
<feature type="domain" description="IstB-like ATP-binding" evidence="1">
    <location>
        <begin position="2"/>
        <end position="94"/>
    </location>
</feature>
<accession>A0A484QME1</accession>
<dbReference type="SUPFAM" id="SSF52540">
    <property type="entry name" value="P-loop containing nucleoside triphosphate hydrolases"/>
    <property type="match status" value="1"/>
</dbReference>
<proteinExistence type="predicted"/>
<dbReference type="InterPro" id="IPR027417">
    <property type="entry name" value="P-loop_NTPase"/>
</dbReference>
<dbReference type="Pfam" id="PF01695">
    <property type="entry name" value="IstB_IS21"/>
    <property type="match status" value="1"/>
</dbReference>
<reference evidence="2" key="1">
    <citation type="submission" date="2019-03" db="EMBL/GenBank/DDBJ databases">
        <authorList>
            <person name="Danneels B."/>
        </authorList>
    </citation>
    <scope>NUCLEOTIDE SEQUENCE</scope>
</reference>
<dbReference type="AlphaFoldDB" id="A0A484QME1"/>
<organism evidence="2">
    <name type="scientific">plant metagenome</name>
    <dbReference type="NCBI Taxonomy" id="1297885"/>
    <lineage>
        <taxon>unclassified sequences</taxon>
        <taxon>metagenomes</taxon>
        <taxon>organismal metagenomes</taxon>
    </lineage>
</organism>
<dbReference type="EMBL" id="CAADIH010000009">
    <property type="protein sequence ID" value="VFR39332.1"/>
    <property type="molecule type" value="Genomic_DNA"/>
</dbReference>
<dbReference type="InterPro" id="IPR002611">
    <property type="entry name" value="IstB_ATP-bd"/>
</dbReference>
<name>A0A484QME1_9ZZZZ</name>